<reference evidence="6" key="1">
    <citation type="submission" date="2021-11" db="EMBL/GenBank/DDBJ databases">
        <authorList>
            <person name="Schell T."/>
        </authorList>
    </citation>
    <scope>NUCLEOTIDE SEQUENCE</scope>
    <source>
        <strain evidence="6">M5</strain>
    </source>
</reference>
<dbReference type="InterPro" id="IPR013520">
    <property type="entry name" value="Ribonucl_H"/>
</dbReference>
<dbReference type="AlphaFoldDB" id="A0A8J2RN58"/>
<dbReference type="GO" id="GO:0003676">
    <property type="term" value="F:nucleic acid binding"/>
    <property type="evidence" value="ECO:0007669"/>
    <property type="project" value="InterPro"/>
</dbReference>
<evidence type="ECO:0000313" key="7">
    <source>
        <dbReference type="Proteomes" id="UP000789390"/>
    </source>
</evidence>
<evidence type="ECO:0000256" key="3">
    <source>
        <dbReference type="ARBA" id="ARBA00022839"/>
    </source>
</evidence>
<feature type="region of interest" description="Disordered" evidence="4">
    <location>
        <begin position="1"/>
        <end position="41"/>
    </location>
</feature>
<accession>A0A8J2RN58</accession>
<dbReference type="GO" id="GO:0000175">
    <property type="term" value="F:3'-5'-RNA exonuclease activity"/>
    <property type="evidence" value="ECO:0007669"/>
    <property type="project" value="InterPro"/>
</dbReference>
<comment type="caution">
    <text evidence="6">The sequence shown here is derived from an EMBL/GenBank/DDBJ whole genome shotgun (WGS) entry which is preliminary data.</text>
</comment>
<dbReference type="CDD" id="cd06133">
    <property type="entry name" value="ERI-1_3'hExo_like"/>
    <property type="match status" value="1"/>
</dbReference>
<dbReference type="FunFam" id="3.30.420.10:FF:000034">
    <property type="entry name" value="3'-5' exoribonuclease 1"/>
    <property type="match status" value="1"/>
</dbReference>
<dbReference type="InterPro" id="IPR012337">
    <property type="entry name" value="RNaseH-like_sf"/>
</dbReference>
<dbReference type="Gene3D" id="3.30.420.10">
    <property type="entry name" value="Ribonuclease H-like superfamily/Ribonuclease H"/>
    <property type="match status" value="1"/>
</dbReference>
<feature type="compositionally biased region" description="Acidic residues" evidence="4">
    <location>
        <begin position="11"/>
        <end position="33"/>
    </location>
</feature>
<dbReference type="OrthoDB" id="448399at2759"/>
<sequence length="301" mass="34724">MKKMASKCDKDEMEDVEEAVDRETEDTAEEETKEPDPVEREYSHPVYKQIAFLNGKINNYSKAELIKNLKMLKLDTDGSRSVLAKRQEIIEFPAVLLNCQKGEMEDEFRSYCRPVLNPLLTEFCTELTGITQDDVDRAPLFHEVLTSFEEWLQKKKLGSKYSFAIVTDGPWDIGYFLKSQCALSKIEFPTYCKYWINIRKTFANFYNTGKMPLSTMIQLIGREFQGRAHSGMDDSRNIAFIVQRLLKDGARLIFNEKLAEGNVRRREGGDPYFSVPVHNTEFKAIQGKLKPNFPQKKSALI</sequence>
<feature type="domain" description="Exonuclease" evidence="5">
    <location>
        <begin position="70"/>
        <end position="251"/>
    </location>
</feature>
<gene>
    <name evidence="6" type="ORF">DGAL_LOCUS9456</name>
</gene>
<keyword evidence="3" id="KW-0269">Exonuclease</keyword>
<dbReference type="EMBL" id="CAKKLH010000223">
    <property type="protein sequence ID" value="CAH0106302.1"/>
    <property type="molecule type" value="Genomic_DNA"/>
</dbReference>
<dbReference type="Proteomes" id="UP000789390">
    <property type="component" value="Unassembled WGS sequence"/>
</dbReference>
<keyword evidence="2" id="KW-0378">Hydrolase</keyword>
<evidence type="ECO:0000256" key="1">
    <source>
        <dbReference type="ARBA" id="ARBA00022722"/>
    </source>
</evidence>
<proteinExistence type="predicted"/>
<dbReference type="SMART" id="SM00479">
    <property type="entry name" value="EXOIII"/>
    <property type="match status" value="1"/>
</dbReference>
<evidence type="ECO:0000313" key="6">
    <source>
        <dbReference type="EMBL" id="CAH0106302.1"/>
    </source>
</evidence>
<keyword evidence="7" id="KW-1185">Reference proteome</keyword>
<evidence type="ECO:0000259" key="5">
    <source>
        <dbReference type="SMART" id="SM00479"/>
    </source>
</evidence>
<evidence type="ECO:0000256" key="2">
    <source>
        <dbReference type="ARBA" id="ARBA00022801"/>
    </source>
</evidence>
<dbReference type="SUPFAM" id="SSF53098">
    <property type="entry name" value="Ribonuclease H-like"/>
    <property type="match status" value="1"/>
</dbReference>
<dbReference type="InterPro" id="IPR051274">
    <property type="entry name" value="3-5_Exoribonuclease"/>
</dbReference>
<dbReference type="PANTHER" id="PTHR23044:SF61">
    <property type="entry name" value="3'-5' EXORIBONUCLEASE 1-RELATED"/>
    <property type="match status" value="1"/>
</dbReference>
<feature type="compositionally biased region" description="Basic and acidic residues" evidence="4">
    <location>
        <begin position="1"/>
        <end position="10"/>
    </location>
</feature>
<keyword evidence="1" id="KW-0540">Nuclease</keyword>
<dbReference type="PANTHER" id="PTHR23044">
    <property type="entry name" value="3'-5' EXONUCLEASE ERI1-RELATED"/>
    <property type="match status" value="1"/>
</dbReference>
<dbReference type="InterPro" id="IPR036397">
    <property type="entry name" value="RNaseH_sf"/>
</dbReference>
<dbReference type="GO" id="GO:0005737">
    <property type="term" value="C:cytoplasm"/>
    <property type="evidence" value="ECO:0007669"/>
    <property type="project" value="TreeGrafter"/>
</dbReference>
<protein>
    <recommendedName>
        <fullName evidence="5">Exonuclease domain-containing protein</fullName>
    </recommendedName>
</protein>
<organism evidence="6 7">
    <name type="scientific">Daphnia galeata</name>
    <dbReference type="NCBI Taxonomy" id="27404"/>
    <lineage>
        <taxon>Eukaryota</taxon>
        <taxon>Metazoa</taxon>
        <taxon>Ecdysozoa</taxon>
        <taxon>Arthropoda</taxon>
        <taxon>Crustacea</taxon>
        <taxon>Branchiopoda</taxon>
        <taxon>Diplostraca</taxon>
        <taxon>Cladocera</taxon>
        <taxon>Anomopoda</taxon>
        <taxon>Daphniidae</taxon>
        <taxon>Daphnia</taxon>
    </lineage>
</organism>
<name>A0A8J2RN58_9CRUS</name>
<dbReference type="Pfam" id="PF00929">
    <property type="entry name" value="RNase_T"/>
    <property type="match status" value="1"/>
</dbReference>
<dbReference type="InterPro" id="IPR047201">
    <property type="entry name" value="ERI-1_3'hExo-like"/>
</dbReference>
<evidence type="ECO:0000256" key="4">
    <source>
        <dbReference type="SAM" id="MobiDB-lite"/>
    </source>
</evidence>